<dbReference type="Proteomes" id="UP000235145">
    <property type="component" value="Unassembled WGS sequence"/>
</dbReference>
<dbReference type="PROSITE" id="PS50158">
    <property type="entry name" value="ZF_CCHC"/>
    <property type="match status" value="1"/>
</dbReference>
<evidence type="ECO:0000313" key="3">
    <source>
        <dbReference type="EMBL" id="KAJ0208393.1"/>
    </source>
</evidence>
<keyword evidence="4" id="KW-1185">Reference proteome</keyword>
<reference evidence="3 4" key="1">
    <citation type="journal article" date="2017" name="Nat. Commun.">
        <title>Genome assembly with in vitro proximity ligation data and whole-genome triplication in lettuce.</title>
        <authorList>
            <person name="Reyes-Chin-Wo S."/>
            <person name="Wang Z."/>
            <person name="Yang X."/>
            <person name="Kozik A."/>
            <person name="Arikit S."/>
            <person name="Song C."/>
            <person name="Xia L."/>
            <person name="Froenicke L."/>
            <person name="Lavelle D.O."/>
            <person name="Truco M.J."/>
            <person name="Xia R."/>
            <person name="Zhu S."/>
            <person name="Xu C."/>
            <person name="Xu H."/>
            <person name="Xu X."/>
            <person name="Cox K."/>
            <person name="Korf I."/>
            <person name="Meyers B.C."/>
            <person name="Michelmore R.W."/>
        </authorList>
    </citation>
    <scope>NUCLEOTIDE SEQUENCE [LARGE SCALE GENOMIC DNA]</scope>
    <source>
        <strain evidence="4">cv. Salinas</strain>
        <tissue evidence="3">Seedlings</tissue>
    </source>
</reference>
<gene>
    <name evidence="3" type="ORF">LSAT_V11C500280080</name>
</gene>
<comment type="caution">
    <text evidence="3">The sequence shown here is derived from an EMBL/GenBank/DDBJ whole genome shotgun (WGS) entry which is preliminary data.</text>
</comment>
<keyword evidence="1" id="KW-0862">Zinc</keyword>
<dbReference type="SUPFAM" id="SSF57756">
    <property type="entry name" value="Retrovirus zinc finger-like domains"/>
    <property type="match status" value="1"/>
</dbReference>
<dbReference type="InterPro" id="IPR036875">
    <property type="entry name" value="Znf_CCHC_sf"/>
</dbReference>
<dbReference type="GO" id="GO:0008270">
    <property type="term" value="F:zinc ion binding"/>
    <property type="evidence" value="ECO:0007669"/>
    <property type="project" value="UniProtKB-KW"/>
</dbReference>
<name>A0A9R1VLX9_LACSA</name>
<evidence type="ECO:0000313" key="4">
    <source>
        <dbReference type="Proteomes" id="UP000235145"/>
    </source>
</evidence>
<dbReference type="EMBL" id="NBSK02000005">
    <property type="protein sequence ID" value="KAJ0208393.1"/>
    <property type="molecule type" value="Genomic_DNA"/>
</dbReference>
<evidence type="ECO:0000259" key="2">
    <source>
        <dbReference type="PROSITE" id="PS50158"/>
    </source>
</evidence>
<dbReference type="InterPro" id="IPR001878">
    <property type="entry name" value="Znf_CCHC"/>
</dbReference>
<feature type="domain" description="CCHC-type" evidence="2">
    <location>
        <begin position="148"/>
        <end position="162"/>
    </location>
</feature>
<keyword evidence="1" id="KW-0479">Metal-binding</keyword>
<evidence type="ECO:0000256" key="1">
    <source>
        <dbReference type="PROSITE-ProRule" id="PRU00047"/>
    </source>
</evidence>
<dbReference type="SMART" id="SM00343">
    <property type="entry name" value="ZnF_C2HC"/>
    <property type="match status" value="1"/>
</dbReference>
<dbReference type="Gene3D" id="4.10.60.10">
    <property type="entry name" value="Zinc finger, CCHC-type"/>
    <property type="match status" value="1"/>
</dbReference>
<keyword evidence="1" id="KW-0863">Zinc-finger</keyword>
<dbReference type="GO" id="GO:0003676">
    <property type="term" value="F:nucleic acid binding"/>
    <property type="evidence" value="ECO:0007669"/>
    <property type="project" value="InterPro"/>
</dbReference>
<sequence length="189" mass="22525">MIPPKSRYQNYNFVISEFIFNDLQSPKLEISKLKFPGVQNSINRFRVFWVWVHPGWVWTHFHPYLALNSFLKSYYTFILNYNTNGWEKPVLELHAMLKTAKKNIPIKTTHKPKLRTPRLSLLRVREKKFSQTPKSNKKKEKVTKEDTCFECGVIDHWKRNCPTYLVELKNKKAEVGTSGIYVIYLEPRF</sequence>
<protein>
    <recommendedName>
        <fullName evidence="2">CCHC-type domain-containing protein</fullName>
    </recommendedName>
</protein>
<accession>A0A9R1VLX9</accession>
<dbReference type="Pfam" id="PF00098">
    <property type="entry name" value="zf-CCHC"/>
    <property type="match status" value="1"/>
</dbReference>
<dbReference type="AlphaFoldDB" id="A0A9R1VLX9"/>
<organism evidence="3 4">
    <name type="scientific">Lactuca sativa</name>
    <name type="common">Garden lettuce</name>
    <dbReference type="NCBI Taxonomy" id="4236"/>
    <lineage>
        <taxon>Eukaryota</taxon>
        <taxon>Viridiplantae</taxon>
        <taxon>Streptophyta</taxon>
        <taxon>Embryophyta</taxon>
        <taxon>Tracheophyta</taxon>
        <taxon>Spermatophyta</taxon>
        <taxon>Magnoliopsida</taxon>
        <taxon>eudicotyledons</taxon>
        <taxon>Gunneridae</taxon>
        <taxon>Pentapetalae</taxon>
        <taxon>asterids</taxon>
        <taxon>campanulids</taxon>
        <taxon>Asterales</taxon>
        <taxon>Asteraceae</taxon>
        <taxon>Cichorioideae</taxon>
        <taxon>Cichorieae</taxon>
        <taxon>Lactucinae</taxon>
        <taxon>Lactuca</taxon>
    </lineage>
</organism>
<proteinExistence type="predicted"/>